<keyword evidence="2" id="KW-1185">Reference proteome</keyword>
<dbReference type="AlphaFoldDB" id="A0A7C9QS79"/>
<name>A0A7C9QS79_9PROT</name>
<dbReference type="EMBL" id="JAAIYP010000011">
    <property type="protein sequence ID" value="NFV79102.1"/>
    <property type="molecule type" value="Genomic_DNA"/>
</dbReference>
<reference evidence="1 2" key="1">
    <citation type="submission" date="2020-02" db="EMBL/GenBank/DDBJ databases">
        <authorList>
            <person name="Dziuba M."/>
            <person name="Kuznetsov B."/>
            <person name="Mardanov A."/>
            <person name="Ravin N."/>
            <person name="Grouzdev D."/>
        </authorList>
    </citation>
    <scope>NUCLEOTIDE SEQUENCE [LARGE SCALE GENOMIC DNA]</scope>
    <source>
        <strain evidence="1 2">SpK</strain>
    </source>
</reference>
<dbReference type="RefSeq" id="WP_163674793.1">
    <property type="nucleotide sequence ID" value="NZ_JAAIYP010000011.1"/>
</dbReference>
<evidence type="ECO:0000313" key="2">
    <source>
        <dbReference type="Proteomes" id="UP000480684"/>
    </source>
</evidence>
<dbReference type="Proteomes" id="UP000480684">
    <property type="component" value="Unassembled WGS sequence"/>
</dbReference>
<comment type="caution">
    <text evidence="1">The sequence shown here is derived from an EMBL/GenBank/DDBJ whole genome shotgun (WGS) entry which is preliminary data.</text>
</comment>
<gene>
    <name evidence="1" type="ORF">G4223_03105</name>
</gene>
<proteinExistence type="predicted"/>
<protein>
    <submittedName>
        <fullName evidence="1">Uncharacterized protein</fullName>
    </submittedName>
</protein>
<accession>A0A7C9QS79</accession>
<sequence length="88" mass="9733">MTTTDLPYAARQTARFVLVVVFEMPPFWLKMATIYGFIADDRPFCSPAVIVPFTDHLHAHMCACLIGAPTSNHHFGLNMDSPVLISPA</sequence>
<organism evidence="1 2">
    <name type="scientific">Magnetospirillum aberrantis SpK</name>
    <dbReference type="NCBI Taxonomy" id="908842"/>
    <lineage>
        <taxon>Bacteria</taxon>
        <taxon>Pseudomonadati</taxon>
        <taxon>Pseudomonadota</taxon>
        <taxon>Alphaproteobacteria</taxon>
        <taxon>Rhodospirillales</taxon>
        <taxon>Rhodospirillaceae</taxon>
        <taxon>Magnetospirillum</taxon>
    </lineage>
</organism>
<evidence type="ECO:0000313" key="1">
    <source>
        <dbReference type="EMBL" id="NFV79102.1"/>
    </source>
</evidence>